<evidence type="ECO:0000313" key="3">
    <source>
        <dbReference type="EMBL" id="KAL0635239.1"/>
    </source>
</evidence>
<accession>A0ABR3GH16</accession>
<evidence type="ECO:0000313" key="4">
    <source>
        <dbReference type="Proteomes" id="UP001447188"/>
    </source>
</evidence>
<evidence type="ECO:0000256" key="2">
    <source>
        <dbReference type="SAM" id="Phobius"/>
    </source>
</evidence>
<keyword evidence="4" id="KW-1185">Reference proteome</keyword>
<protein>
    <submittedName>
        <fullName evidence="3">Uncharacterized protein</fullName>
    </submittedName>
</protein>
<name>A0ABR3GH16_9PEZI</name>
<evidence type="ECO:0000256" key="1">
    <source>
        <dbReference type="SAM" id="MobiDB-lite"/>
    </source>
</evidence>
<keyword evidence="2" id="KW-1133">Transmembrane helix</keyword>
<dbReference type="EMBL" id="JBBBZM010000074">
    <property type="protein sequence ID" value="KAL0635239.1"/>
    <property type="molecule type" value="Genomic_DNA"/>
</dbReference>
<keyword evidence="2" id="KW-0472">Membrane</keyword>
<keyword evidence="2" id="KW-0812">Transmembrane</keyword>
<organism evidence="3 4">
    <name type="scientific">Discina gigas</name>
    <dbReference type="NCBI Taxonomy" id="1032678"/>
    <lineage>
        <taxon>Eukaryota</taxon>
        <taxon>Fungi</taxon>
        <taxon>Dikarya</taxon>
        <taxon>Ascomycota</taxon>
        <taxon>Pezizomycotina</taxon>
        <taxon>Pezizomycetes</taxon>
        <taxon>Pezizales</taxon>
        <taxon>Discinaceae</taxon>
        <taxon>Discina</taxon>
    </lineage>
</organism>
<feature type="transmembrane region" description="Helical" evidence="2">
    <location>
        <begin position="6"/>
        <end position="30"/>
    </location>
</feature>
<sequence length="189" mass="20292">MNQTAVGLGVIMWFLWLGTTAIAGYAAFYFRAHSVSPFEDLPNPSNDIQETTKDAFSNDEYALIDKSRDIEEEHDDEMHHHPRSGSIASYDSAHGPMHGPVSSYDGRSGHGRSGSVGSYDTYGAPRDPDAHPGQPVPWGEGREAYGIGGHGPIPPAGSTLGPGGVPHIGLDMPISPIDMDYTYRGADLR</sequence>
<reference evidence="3 4" key="1">
    <citation type="submission" date="2024-02" db="EMBL/GenBank/DDBJ databases">
        <title>Discinaceae phylogenomics.</title>
        <authorList>
            <person name="Dirks A.C."/>
            <person name="James T.Y."/>
        </authorList>
    </citation>
    <scope>NUCLEOTIDE SEQUENCE [LARGE SCALE GENOMIC DNA]</scope>
    <source>
        <strain evidence="3 4">ACD0624</strain>
    </source>
</reference>
<proteinExistence type="predicted"/>
<comment type="caution">
    <text evidence="3">The sequence shown here is derived from an EMBL/GenBank/DDBJ whole genome shotgun (WGS) entry which is preliminary data.</text>
</comment>
<dbReference type="Proteomes" id="UP001447188">
    <property type="component" value="Unassembled WGS sequence"/>
</dbReference>
<gene>
    <name evidence="3" type="ORF">Q9L58_005805</name>
</gene>
<feature type="region of interest" description="Disordered" evidence="1">
    <location>
        <begin position="71"/>
        <end position="164"/>
    </location>
</feature>